<evidence type="ECO:0000256" key="13">
    <source>
        <dbReference type="ARBA" id="ARBA00023033"/>
    </source>
</evidence>
<dbReference type="Pfam" id="PF00175">
    <property type="entry name" value="NAD_binding_1"/>
    <property type="match status" value="1"/>
</dbReference>
<keyword evidence="4 14" id="KW-0349">Heme</keyword>
<evidence type="ECO:0000256" key="11">
    <source>
        <dbReference type="ARBA" id="ARBA00023002"/>
    </source>
</evidence>
<dbReference type="EMBL" id="JAQQWE010000010">
    <property type="protein sequence ID" value="KAK7937844.1"/>
    <property type="molecule type" value="Genomic_DNA"/>
</dbReference>
<dbReference type="RefSeq" id="XP_066693172.1">
    <property type="nucleotide sequence ID" value="XM_066850934.1"/>
</dbReference>
<dbReference type="InterPro" id="IPR023173">
    <property type="entry name" value="NADPH_Cyt_P450_Rdtase_alpha"/>
</dbReference>
<protein>
    <recommendedName>
        <fullName evidence="14">Bifunctional cytochrome P450/NADPH--P450 reductase</fullName>
    </recommendedName>
    <domain>
        <recommendedName>
            <fullName evidence="14">Cytochrome P450</fullName>
            <ecNumber evidence="14">1.14.14.1</ecNumber>
        </recommendedName>
    </domain>
    <domain>
        <recommendedName>
            <fullName evidence="14">NADPH--cytochrome P450 reductase</fullName>
            <ecNumber evidence="14">1.6.2.4</ecNumber>
        </recommendedName>
    </domain>
</protein>
<dbReference type="SUPFAM" id="SSF63380">
    <property type="entry name" value="Riboflavin synthase domain-like"/>
    <property type="match status" value="1"/>
</dbReference>
<dbReference type="EC" id="1.14.14.1" evidence="14"/>
<evidence type="ECO:0000259" key="17">
    <source>
        <dbReference type="PROSITE" id="PS51384"/>
    </source>
</evidence>
<evidence type="ECO:0000256" key="9">
    <source>
        <dbReference type="ARBA" id="ARBA00022857"/>
    </source>
</evidence>
<comment type="similarity">
    <text evidence="2 14">In the N-terminal section; belongs to the cytochrome P450 family.</text>
</comment>
<evidence type="ECO:0000256" key="15">
    <source>
        <dbReference type="SAM" id="MobiDB-lite"/>
    </source>
</evidence>
<dbReference type="InterPro" id="IPR017938">
    <property type="entry name" value="Riboflavin_synthase-like_b-brl"/>
</dbReference>
<dbReference type="EC" id="1.6.2.4" evidence="14"/>
<keyword evidence="11 14" id="KW-0560">Oxidoreductase</keyword>
<comment type="catalytic activity">
    <reaction evidence="14">
        <text>2 oxidized [cytochrome P450] + NADPH = 2 reduced [cytochrome P450] + NADP(+) + H(+)</text>
        <dbReference type="Rhea" id="RHEA:24040"/>
        <dbReference type="Rhea" id="RHEA-COMP:14627"/>
        <dbReference type="Rhea" id="RHEA-COMP:14628"/>
        <dbReference type="ChEBI" id="CHEBI:15378"/>
        <dbReference type="ChEBI" id="CHEBI:55376"/>
        <dbReference type="ChEBI" id="CHEBI:57783"/>
        <dbReference type="ChEBI" id="CHEBI:58349"/>
        <dbReference type="ChEBI" id="CHEBI:60344"/>
        <dbReference type="EC" id="1.6.2.4"/>
    </reaction>
</comment>
<dbReference type="Pfam" id="PF00258">
    <property type="entry name" value="Flavodoxin_1"/>
    <property type="match status" value="1"/>
</dbReference>
<dbReference type="PROSITE" id="PS51384">
    <property type="entry name" value="FAD_FR"/>
    <property type="match status" value="1"/>
</dbReference>
<gene>
    <name evidence="18" type="ORF">PG986_014712</name>
</gene>
<dbReference type="Pfam" id="PF00667">
    <property type="entry name" value="FAD_binding_1"/>
    <property type="match status" value="1"/>
</dbReference>
<dbReference type="InterPro" id="IPR029039">
    <property type="entry name" value="Flavoprotein-like_sf"/>
</dbReference>
<name>A0ABR1PTS9_9PEZI</name>
<evidence type="ECO:0000256" key="12">
    <source>
        <dbReference type="ARBA" id="ARBA00023004"/>
    </source>
</evidence>
<dbReference type="PIRSF" id="PIRSF000209">
    <property type="entry name" value="Bifunctional_P450_P450R"/>
    <property type="match status" value="1"/>
</dbReference>
<keyword evidence="3 14" id="KW-0813">Transport</keyword>
<keyword evidence="10 14" id="KW-0249">Electron transport</keyword>
<dbReference type="InterPro" id="IPR003097">
    <property type="entry name" value="CysJ-like_FAD-binding"/>
</dbReference>
<dbReference type="InterPro" id="IPR008254">
    <property type="entry name" value="Flavodoxin/NO_synth"/>
</dbReference>
<reference evidence="18 19" key="1">
    <citation type="submission" date="2023-01" db="EMBL/GenBank/DDBJ databases">
        <title>Analysis of 21 Apiospora genomes using comparative genomics revels a genus with tremendous synthesis potential of carbohydrate active enzymes and secondary metabolites.</title>
        <authorList>
            <person name="Sorensen T."/>
        </authorList>
    </citation>
    <scope>NUCLEOTIDE SEQUENCE [LARGE SCALE GENOMIC DNA]</scope>
    <source>
        <strain evidence="18 19">CBS 24483</strain>
    </source>
</reference>
<comment type="cofactor">
    <cofactor evidence="14">
        <name>FAD</name>
        <dbReference type="ChEBI" id="CHEBI:57692"/>
    </cofactor>
    <cofactor evidence="14">
        <name>FMN</name>
        <dbReference type="ChEBI" id="CHEBI:58210"/>
    </cofactor>
</comment>
<keyword evidence="5 14" id="KW-0285">Flavoprotein</keyword>
<dbReference type="PRINTS" id="PR00463">
    <property type="entry name" value="EP450I"/>
</dbReference>
<keyword evidence="19" id="KW-1185">Reference proteome</keyword>
<organism evidence="18 19">
    <name type="scientific">Apiospora aurea</name>
    <dbReference type="NCBI Taxonomy" id="335848"/>
    <lineage>
        <taxon>Eukaryota</taxon>
        <taxon>Fungi</taxon>
        <taxon>Dikarya</taxon>
        <taxon>Ascomycota</taxon>
        <taxon>Pezizomycotina</taxon>
        <taxon>Sordariomycetes</taxon>
        <taxon>Xylariomycetidae</taxon>
        <taxon>Amphisphaeriales</taxon>
        <taxon>Apiosporaceae</taxon>
        <taxon>Apiospora</taxon>
    </lineage>
</organism>
<dbReference type="PROSITE" id="PS50902">
    <property type="entry name" value="FLAVODOXIN_LIKE"/>
    <property type="match status" value="1"/>
</dbReference>
<dbReference type="Gene3D" id="3.40.50.360">
    <property type="match status" value="1"/>
</dbReference>
<dbReference type="InterPro" id="IPR039261">
    <property type="entry name" value="FNR_nucleotide-bd"/>
</dbReference>
<dbReference type="Pfam" id="PF00067">
    <property type="entry name" value="p450"/>
    <property type="match status" value="1"/>
</dbReference>
<dbReference type="PANTHER" id="PTHR19384:SF127">
    <property type="entry name" value="BIFUNCTIONAL CYTOCHROME P450_NADPH--P450 REDUCTASE"/>
    <property type="match status" value="1"/>
</dbReference>
<dbReference type="SUPFAM" id="SSF52343">
    <property type="entry name" value="Ferredoxin reductase-like, C-terminal NADP-linked domain"/>
    <property type="match status" value="1"/>
</dbReference>
<dbReference type="GeneID" id="92083996"/>
<dbReference type="InterPro" id="IPR001433">
    <property type="entry name" value="OxRdtase_FAD/NAD-bd"/>
</dbReference>
<evidence type="ECO:0000256" key="8">
    <source>
        <dbReference type="ARBA" id="ARBA00022827"/>
    </source>
</evidence>
<keyword evidence="12 14" id="KW-0408">Iron</keyword>
<dbReference type="CDD" id="cd11068">
    <property type="entry name" value="CYP120A1"/>
    <property type="match status" value="1"/>
</dbReference>
<keyword evidence="13 14" id="KW-0503">Monooxygenase</keyword>
<dbReference type="CDD" id="cd06206">
    <property type="entry name" value="bifunctional_CYPOR"/>
    <property type="match status" value="1"/>
</dbReference>
<evidence type="ECO:0000256" key="14">
    <source>
        <dbReference type="PIRNR" id="PIRNR000209"/>
    </source>
</evidence>
<keyword evidence="7 14" id="KW-0479">Metal-binding</keyword>
<evidence type="ECO:0000256" key="1">
    <source>
        <dbReference type="ARBA" id="ARBA00001971"/>
    </source>
</evidence>
<dbReference type="PROSITE" id="PS00086">
    <property type="entry name" value="CYTOCHROME_P450"/>
    <property type="match status" value="1"/>
</dbReference>
<keyword evidence="9 14" id="KW-0521">NADP</keyword>
<evidence type="ECO:0000256" key="10">
    <source>
        <dbReference type="ARBA" id="ARBA00022982"/>
    </source>
</evidence>
<proteinExistence type="inferred from homology"/>
<keyword evidence="8 14" id="KW-0274">FAD</keyword>
<dbReference type="PRINTS" id="PR00385">
    <property type="entry name" value="P450"/>
</dbReference>
<evidence type="ECO:0000313" key="18">
    <source>
        <dbReference type="EMBL" id="KAK7937844.1"/>
    </source>
</evidence>
<dbReference type="Gene3D" id="1.10.630.10">
    <property type="entry name" value="Cytochrome P450"/>
    <property type="match status" value="1"/>
</dbReference>
<feature type="domain" description="Flavodoxin-like" evidence="16">
    <location>
        <begin position="496"/>
        <end position="638"/>
    </location>
</feature>
<dbReference type="InterPro" id="IPR017972">
    <property type="entry name" value="Cyt_P450_CS"/>
</dbReference>
<dbReference type="Gene3D" id="3.40.50.80">
    <property type="entry name" value="Nucleotide-binding domain of ferredoxin-NADP reductase (FNR) module"/>
    <property type="match status" value="1"/>
</dbReference>
<dbReference type="Proteomes" id="UP001391051">
    <property type="component" value="Unassembled WGS sequence"/>
</dbReference>
<dbReference type="SUPFAM" id="SSF48264">
    <property type="entry name" value="Cytochrome P450"/>
    <property type="match status" value="1"/>
</dbReference>
<evidence type="ECO:0000256" key="7">
    <source>
        <dbReference type="ARBA" id="ARBA00022723"/>
    </source>
</evidence>
<dbReference type="InterPro" id="IPR036396">
    <property type="entry name" value="Cyt_P450_sf"/>
</dbReference>
<dbReference type="Gene3D" id="1.20.990.10">
    <property type="entry name" value="NADPH-cytochrome p450 Reductase, Chain A, domain 3"/>
    <property type="match status" value="1"/>
</dbReference>
<evidence type="ECO:0000259" key="16">
    <source>
        <dbReference type="PROSITE" id="PS50902"/>
    </source>
</evidence>
<evidence type="ECO:0000256" key="6">
    <source>
        <dbReference type="ARBA" id="ARBA00022643"/>
    </source>
</evidence>
<evidence type="ECO:0000256" key="2">
    <source>
        <dbReference type="ARBA" id="ARBA00010018"/>
    </source>
</evidence>
<dbReference type="SUPFAM" id="SSF52218">
    <property type="entry name" value="Flavoproteins"/>
    <property type="match status" value="1"/>
</dbReference>
<accession>A0ABR1PTS9</accession>
<dbReference type="Gene3D" id="2.40.30.10">
    <property type="entry name" value="Translation factors"/>
    <property type="match status" value="1"/>
</dbReference>
<feature type="domain" description="FAD-binding FR-type" evidence="17">
    <location>
        <begin position="675"/>
        <end position="904"/>
    </location>
</feature>
<comment type="caution">
    <text evidence="18">The sequence shown here is derived from an EMBL/GenBank/DDBJ whole genome shotgun (WGS) entry which is preliminary data.</text>
</comment>
<evidence type="ECO:0000256" key="4">
    <source>
        <dbReference type="ARBA" id="ARBA00022617"/>
    </source>
</evidence>
<evidence type="ECO:0000256" key="3">
    <source>
        <dbReference type="ARBA" id="ARBA00022448"/>
    </source>
</evidence>
<evidence type="ECO:0000313" key="19">
    <source>
        <dbReference type="Proteomes" id="UP001391051"/>
    </source>
</evidence>
<dbReference type="PANTHER" id="PTHR19384">
    <property type="entry name" value="NITRIC OXIDE SYNTHASE-RELATED"/>
    <property type="match status" value="1"/>
</dbReference>
<evidence type="ECO:0000256" key="5">
    <source>
        <dbReference type="ARBA" id="ARBA00022630"/>
    </source>
</evidence>
<sequence>MSESTPVPEPPGLPFLGWNVSEIDPRCPLKSLKSLADKYGEIYRLNLPTGPLVVLSTHDLVDEACDEKRFIKIPDSALKEIRDAVHDGLFTAFIDEENWGIAHRVLVPAFGPVSIRGMFDEMRDIAGQLAMKWARYGSNTPIMVTDDFTRLALDTLALCSMDYRFNSFYKPEMHPFVEAMGDFLVEAGNRSRRPAVASWFYSKENQKYYEDIETLRKTADEVLQERKANPSDRKDLMGAMLNGVDSRTGKKMTDQSITDNLITFLIAGHETTSGLLSFTFAQLLKHPEVYRKAQEEVDNVIGKGQITVDHLSKLPYLNAILREVLRLDAPIPAFGVHAKEDMLLAGKYPIQAKDRLLLLLSKSHLDPAVFGDDANEFKPERMLDENFEKLPRNAWKPFGNGARGCIGRPFAWQEALLAIAMLLQNFNFVMDRYDGDIKQTLTIKPDEFYMRAILRDGMTPTQLEHRLSGTSPEKAASSKASRDGTPVPGTGAGKPLTVLYGSNSGTCEALAQRLASDAPRHGFKVEKLDCMDSSFGSLPKDQPTVVITASYEGQPPDNAGLFVNWVESIKDASTLKDSSYAVFGCGHHEWAQTFHRIPKLVNDKLAEAGAERLAPIGLADVASGDCFTDFEAWEDEQLWPALAKRYGASQGEEEPFLASALSVTVDKPRLSTLRQDLMEAEVVESRSLTAEGEPVKRHLEIKLPSSSTYRAGDYLAVLPINPAVTVQRALKRFGLAWDASLTIKTDAQTSLPTGMPVSANDIFGAYVELAQPATKRNIAVLAEFSVDEKVKAELQHLAADAFATEVIAKRVSVLDLLEKYPAIDLPLASFLTMLPPMRVRQYSISSSPLWNPSHVTLTFSLLDAPSKSGQGQYVGVASTYLSALKPGDRLNVSIRPSHTAFHLPVDSETTPIICVAAGTGLAPFRGFIQERAAMLGAGRKLAPATLYYGCREAGRDDLYSDELSGWERSGAVRVRRVYSRKPEASGGQKYVQDAIWEDRLDVKEAWNAGARLYICGSKAVGDAVTEVALKMHRAAKLKEEGVEISEEEAKVWWDELRNARYATDVFD</sequence>
<comment type="cofactor">
    <cofactor evidence="1 14">
        <name>heme</name>
        <dbReference type="ChEBI" id="CHEBI:30413"/>
    </cofactor>
</comment>
<feature type="region of interest" description="Disordered" evidence="15">
    <location>
        <begin position="463"/>
        <end position="494"/>
    </location>
</feature>
<comment type="catalytic activity">
    <reaction evidence="14">
        <text>an organic molecule + reduced [NADPH--hemoprotein reductase] + O2 = an alcohol + oxidized [NADPH--hemoprotein reductase] + H2O + H(+)</text>
        <dbReference type="Rhea" id="RHEA:17149"/>
        <dbReference type="Rhea" id="RHEA-COMP:11964"/>
        <dbReference type="Rhea" id="RHEA-COMP:11965"/>
        <dbReference type="ChEBI" id="CHEBI:15377"/>
        <dbReference type="ChEBI" id="CHEBI:15378"/>
        <dbReference type="ChEBI" id="CHEBI:15379"/>
        <dbReference type="ChEBI" id="CHEBI:30879"/>
        <dbReference type="ChEBI" id="CHEBI:57618"/>
        <dbReference type="ChEBI" id="CHEBI:58210"/>
        <dbReference type="ChEBI" id="CHEBI:142491"/>
        <dbReference type="EC" id="1.14.14.1"/>
    </reaction>
</comment>
<dbReference type="InterPro" id="IPR017927">
    <property type="entry name" value="FAD-bd_FR_type"/>
</dbReference>
<keyword evidence="6 14" id="KW-0288">FMN</keyword>
<dbReference type="InterPro" id="IPR023206">
    <property type="entry name" value="Bifunctional_P450_P450_red"/>
</dbReference>
<dbReference type="InterPro" id="IPR001128">
    <property type="entry name" value="Cyt_P450"/>
</dbReference>
<dbReference type="InterPro" id="IPR002401">
    <property type="entry name" value="Cyt_P450_E_grp-I"/>
</dbReference>